<comment type="caution">
    <text evidence="6">The sequence shown here is derived from an EMBL/GenBank/DDBJ whole genome shotgun (WGS) entry which is preliminary data.</text>
</comment>
<keyword evidence="3" id="KW-0804">Transcription</keyword>
<protein>
    <submittedName>
        <fullName evidence="6">DNA-binding LacI/PurR family transcriptional regulator</fullName>
    </submittedName>
</protein>
<evidence type="ECO:0000256" key="3">
    <source>
        <dbReference type="ARBA" id="ARBA00023163"/>
    </source>
</evidence>
<feature type="region of interest" description="Disordered" evidence="4">
    <location>
        <begin position="109"/>
        <end position="129"/>
    </location>
</feature>
<dbReference type="InterPro" id="IPR028082">
    <property type="entry name" value="Peripla_BP_I"/>
</dbReference>
<name>A0A7X0C2D0_9ACTN</name>
<evidence type="ECO:0000313" key="7">
    <source>
        <dbReference type="Proteomes" id="UP000583800"/>
    </source>
</evidence>
<dbReference type="InterPro" id="IPR046335">
    <property type="entry name" value="LacI/GalR-like_sensor"/>
</dbReference>
<feature type="domain" description="Transcriptional regulator LacI/GalR-like sensor" evidence="5">
    <location>
        <begin position="8"/>
        <end position="106"/>
    </location>
</feature>
<evidence type="ECO:0000259" key="5">
    <source>
        <dbReference type="Pfam" id="PF13377"/>
    </source>
</evidence>
<evidence type="ECO:0000256" key="1">
    <source>
        <dbReference type="ARBA" id="ARBA00023015"/>
    </source>
</evidence>
<keyword evidence="2 6" id="KW-0238">DNA-binding</keyword>
<dbReference type="Pfam" id="PF13377">
    <property type="entry name" value="Peripla_BP_3"/>
    <property type="match status" value="1"/>
</dbReference>
<gene>
    <name evidence="6" type="ORF">FHU36_003733</name>
</gene>
<dbReference type="GO" id="GO:0000976">
    <property type="term" value="F:transcription cis-regulatory region binding"/>
    <property type="evidence" value="ECO:0007669"/>
    <property type="project" value="TreeGrafter"/>
</dbReference>
<keyword evidence="1" id="KW-0805">Transcription regulation</keyword>
<dbReference type="Proteomes" id="UP000583800">
    <property type="component" value="Unassembled WGS sequence"/>
</dbReference>
<accession>A0A7X0C2D0</accession>
<proteinExistence type="predicted"/>
<evidence type="ECO:0000256" key="4">
    <source>
        <dbReference type="SAM" id="MobiDB-lite"/>
    </source>
</evidence>
<evidence type="ECO:0000256" key="2">
    <source>
        <dbReference type="ARBA" id="ARBA00023125"/>
    </source>
</evidence>
<sequence>MTKPASSESRQAIAAATSWDHATRPSGFNNAISRSMRAAAASLWEPRNSAWRPSAVFAAGDTLAAGTPRAARDLGLAVPDGLAVAGFDDSDLAEALDLTTVRQPPEVPRWNFSCTGSTSPGPPAKRRCG</sequence>
<dbReference type="SUPFAM" id="SSF53822">
    <property type="entry name" value="Periplasmic binding protein-like I"/>
    <property type="match status" value="1"/>
</dbReference>
<dbReference type="RefSeq" id="WP_312891675.1">
    <property type="nucleotide sequence ID" value="NZ_JACHJB010000002.1"/>
</dbReference>
<keyword evidence="7" id="KW-1185">Reference proteome</keyword>
<dbReference type="PANTHER" id="PTHR30146">
    <property type="entry name" value="LACI-RELATED TRANSCRIPTIONAL REPRESSOR"/>
    <property type="match status" value="1"/>
</dbReference>
<dbReference type="EMBL" id="JACHJB010000002">
    <property type="protein sequence ID" value="MBB6347188.1"/>
    <property type="molecule type" value="Genomic_DNA"/>
</dbReference>
<dbReference type="PANTHER" id="PTHR30146:SF109">
    <property type="entry name" value="HTH-TYPE TRANSCRIPTIONAL REGULATOR GALS"/>
    <property type="match status" value="1"/>
</dbReference>
<reference evidence="6 7" key="1">
    <citation type="submission" date="2020-08" db="EMBL/GenBank/DDBJ databases">
        <title>Sequencing the genomes of 1000 actinobacteria strains.</title>
        <authorList>
            <person name="Klenk H.-P."/>
        </authorList>
    </citation>
    <scope>NUCLEOTIDE SEQUENCE [LARGE SCALE GENOMIC DNA]</scope>
    <source>
        <strain evidence="6 7">DSM 45913</strain>
    </source>
</reference>
<organism evidence="6 7">
    <name type="scientific">Nonomuraea muscovyensis</name>
    <dbReference type="NCBI Taxonomy" id="1124761"/>
    <lineage>
        <taxon>Bacteria</taxon>
        <taxon>Bacillati</taxon>
        <taxon>Actinomycetota</taxon>
        <taxon>Actinomycetes</taxon>
        <taxon>Streptosporangiales</taxon>
        <taxon>Streptosporangiaceae</taxon>
        <taxon>Nonomuraea</taxon>
    </lineage>
</organism>
<dbReference type="AlphaFoldDB" id="A0A7X0C2D0"/>
<evidence type="ECO:0000313" key="6">
    <source>
        <dbReference type="EMBL" id="MBB6347188.1"/>
    </source>
</evidence>
<dbReference type="Gene3D" id="3.40.50.2300">
    <property type="match status" value="1"/>
</dbReference>
<dbReference type="GO" id="GO:0003700">
    <property type="term" value="F:DNA-binding transcription factor activity"/>
    <property type="evidence" value="ECO:0007669"/>
    <property type="project" value="TreeGrafter"/>
</dbReference>